<dbReference type="SUPFAM" id="SSF52499">
    <property type="entry name" value="Isochorismatase-like hydrolases"/>
    <property type="match status" value="1"/>
</dbReference>
<dbReference type="InterPro" id="IPR000868">
    <property type="entry name" value="Isochorismatase-like_dom"/>
</dbReference>
<comment type="caution">
    <text evidence="3">The sequence shown here is derived from an EMBL/GenBank/DDBJ whole genome shotgun (WGS) entry which is preliminary data.</text>
</comment>
<dbReference type="InterPro" id="IPR036380">
    <property type="entry name" value="Isochorismatase-like_sf"/>
</dbReference>
<dbReference type="EMBL" id="JBBKZS010000001">
    <property type="protein sequence ID" value="MEJ8853473.1"/>
    <property type="molecule type" value="Genomic_DNA"/>
</dbReference>
<feature type="domain" description="Isochorismatase-like" evidence="2">
    <location>
        <begin position="9"/>
        <end position="192"/>
    </location>
</feature>
<dbReference type="InterPro" id="IPR050272">
    <property type="entry name" value="Isochorismatase-like_hydrls"/>
</dbReference>
<dbReference type="PANTHER" id="PTHR43540:SF6">
    <property type="entry name" value="ISOCHORISMATASE-LIKE DOMAIN-CONTAINING PROTEIN"/>
    <property type="match status" value="1"/>
</dbReference>
<dbReference type="Gene3D" id="3.40.50.850">
    <property type="entry name" value="Isochorismatase-like"/>
    <property type="match status" value="1"/>
</dbReference>
<dbReference type="GO" id="GO:0016787">
    <property type="term" value="F:hydrolase activity"/>
    <property type="evidence" value="ECO:0007669"/>
    <property type="project" value="UniProtKB-KW"/>
</dbReference>
<name>A0ABU8X0Z0_9BURK</name>
<dbReference type="CDD" id="cd00431">
    <property type="entry name" value="cysteine_hydrolases"/>
    <property type="match status" value="1"/>
</dbReference>
<keyword evidence="1 3" id="KW-0378">Hydrolase</keyword>
<reference evidence="3 4" key="1">
    <citation type="submission" date="2024-03" db="EMBL/GenBank/DDBJ databases">
        <title>Novel species of the genus Variovorax.</title>
        <authorList>
            <person name="Liu Q."/>
            <person name="Xin Y.-H."/>
        </authorList>
    </citation>
    <scope>NUCLEOTIDE SEQUENCE [LARGE SCALE GENOMIC DNA]</scope>
    <source>
        <strain evidence="3 4">KACC 18901</strain>
    </source>
</reference>
<evidence type="ECO:0000259" key="2">
    <source>
        <dbReference type="Pfam" id="PF00857"/>
    </source>
</evidence>
<dbReference type="Pfam" id="PF00857">
    <property type="entry name" value="Isochorismatase"/>
    <property type="match status" value="1"/>
</dbReference>
<keyword evidence="4" id="KW-1185">Reference proteome</keyword>
<dbReference type="RefSeq" id="WP_340333562.1">
    <property type="nucleotide sequence ID" value="NZ_JBBKZS010000001.1"/>
</dbReference>
<organism evidence="3 4">
    <name type="scientific">Variovorax robiniae</name>
    <dbReference type="NCBI Taxonomy" id="1836199"/>
    <lineage>
        <taxon>Bacteria</taxon>
        <taxon>Pseudomonadati</taxon>
        <taxon>Pseudomonadota</taxon>
        <taxon>Betaproteobacteria</taxon>
        <taxon>Burkholderiales</taxon>
        <taxon>Comamonadaceae</taxon>
        <taxon>Variovorax</taxon>
    </lineage>
</organism>
<dbReference type="PANTHER" id="PTHR43540">
    <property type="entry name" value="PEROXYUREIDOACRYLATE/UREIDOACRYLATE AMIDOHYDROLASE-RELATED"/>
    <property type="match status" value="1"/>
</dbReference>
<sequence length="201" mass="21514">MTVLVAQKTALLVIDLQNDFLDPRGAYARGGDTNPPALLLPARVTEVARALKAAGGMVVASQFTLWPDASGEPMVSPHLKALRPYLRKGDFAPGSWGQQNVDALAGLVDTAVSKVAYSAFFNTQLDWVLRRAGIETVAVCGIVTNGGVASTVRDAHMRDYRTFVLADGCAAFGEERHQVSLADMRNVAEVVDCAGFIQRLP</sequence>
<proteinExistence type="predicted"/>
<evidence type="ECO:0000313" key="3">
    <source>
        <dbReference type="EMBL" id="MEJ8853473.1"/>
    </source>
</evidence>
<dbReference type="Proteomes" id="UP001367030">
    <property type="component" value="Unassembled WGS sequence"/>
</dbReference>
<evidence type="ECO:0000256" key="1">
    <source>
        <dbReference type="ARBA" id="ARBA00022801"/>
    </source>
</evidence>
<evidence type="ECO:0000313" key="4">
    <source>
        <dbReference type="Proteomes" id="UP001367030"/>
    </source>
</evidence>
<gene>
    <name evidence="3" type="ORF">WKW79_02775</name>
</gene>
<accession>A0ABU8X0Z0</accession>
<dbReference type="EC" id="3.-.-.-" evidence="3"/>
<protein>
    <submittedName>
        <fullName evidence="3">Isochorismatase family cysteine hydrolase</fullName>
        <ecNumber evidence="3">3.-.-.-</ecNumber>
    </submittedName>
</protein>